<keyword evidence="2" id="KW-0479">Metal-binding</keyword>
<feature type="domain" description="Blue (type 1) copper" evidence="7">
    <location>
        <begin position="68"/>
        <end position="172"/>
    </location>
</feature>
<keyword evidence="4" id="KW-0186">Copper</keyword>
<feature type="region of interest" description="Disordered" evidence="5">
    <location>
        <begin position="28"/>
        <end position="62"/>
    </location>
</feature>
<evidence type="ECO:0000313" key="9">
    <source>
        <dbReference type="Proteomes" id="UP001041814"/>
    </source>
</evidence>
<dbReference type="InterPro" id="IPR008972">
    <property type="entry name" value="Cupredoxin"/>
</dbReference>
<organism evidence="8 9">
    <name type="scientific">Rubrivivax gelatinosus</name>
    <name type="common">Rhodocyclus gelatinosus</name>
    <name type="synonym">Rhodopseudomonas gelatinosa</name>
    <dbReference type="NCBI Taxonomy" id="28068"/>
    <lineage>
        <taxon>Bacteria</taxon>
        <taxon>Pseudomonadati</taxon>
        <taxon>Pseudomonadota</taxon>
        <taxon>Betaproteobacteria</taxon>
        <taxon>Burkholderiales</taxon>
        <taxon>Sphaerotilaceae</taxon>
        <taxon>Rubrivivax</taxon>
    </lineage>
</organism>
<keyword evidence="3" id="KW-0574">Periplasm</keyword>
<protein>
    <recommendedName>
        <fullName evidence="7">Blue (type 1) copper domain-containing protein</fullName>
    </recommendedName>
</protein>
<dbReference type="EMBL" id="NRRU01000046">
    <property type="protein sequence ID" value="MBK1713759.1"/>
    <property type="molecule type" value="Genomic_DNA"/>
</dbReference>
<evidence type="ECO:0000259" key="7">
    <source>
        <dbReference type="Pfam" id="PF00127"/>
    </source>
</evidence>
<name>A0ABS1DVS6_RUBGE</name>
<dbReference type="Gene3D" id="2.60.40.420">
    <property type="entry name" value="Cupredoxins - blue copper proteins"/>
    <property type="match status" value="1"/>
</dbReference>
<evidence type="ECO:0000256" key="1">
    <source>
        <dbReference type="ARBA" id="ARBA00004418"/>
    </source>
</evidence>
<dbReference type="RefSeq" id="WP_200378962.1">
    <property type="nucleotide sequence ID" value="NZ_NRRU01000046.1"/>
</dbReference>
<evidence type="ECO:0000256" key="3">
    <source>
        <dbReference type="ARBA" id="ARBA00022764"/>
    </source>
</evidence>
<reference evidence="8" key="1">
    <citation type="submission" date="2017-08" db="EMBL/GenBank/DDBJ databases">
        <authorList>
            <person name="Imhoff J.F."/>
            <person name="Rahn T."/>
            <person name="Kuenzel S."/>
            <person name="Neulinger S.C."/>
        </authorList>
    </citation>
    <scope>NUCLEOTIDE SEQUENCE</scope>
    <source>
        <strain evidence="8">IM 151</strain>
    </source>
</reference>
<dbReference type="PANTHER" id="PTHR38439:SF3">
    <property type="entry name" value="COPPER-RESISTANT CUPROPROTEIN COPI"/>
    <property type="match status" value="1"/>
</dbReference>
<dbReference type="Proteomes" id="UP001041814">
    <property type="component" value="Unassembled WGS sequence"/>
</dbReference>
<dbReference type="InterPro" id="IPR050845">
    <property type="entry name" value="Cu-binding_ET"/>
</dbReference>
<dbReference type="PANTHER" id="PTHR38439">
    <property type="entry name" value="AURACYANIN-B"/>
    <property type="match status" value="1"/>
</dbReference>
<dbReference type="CDD" id="cd04211">
    <property type="entry name" value="Cupredoxin_like_2"/>
    <property type="match status" value="1"/>
</dbReference>
<keyword evidence="6" id="KW-0732">Signal</keyword>
<evidence type="ECO:0000313" key="8">
    <source>
        <dbReference type="EMBL" id="MBK1713759.1"/>
    </source>
</evidence>
<feature type="compositionally biased region" description="Low complexity" evidence="5">
    <location>
        <begin position="34"/>
        <end position="43"/>
    </location>
</feature>
<sequence length="172" mass="17993">MKHAFSQAALAVASALLATTAWADAGHDGHGAAHGHAASPGAAHGHDADTPYGRPGKPGAASRSVRVVMNDTMRFDPATIVVRRGETLRIVGANGGRLEHEFVIGTPELLREHAAAMRADPAMAHQDPNTLRLAPGASGEIVWQFTQRGTFEFACLLPGHLEAGMVGKVIVK</sequence>
<evidence type="ECO:0000256" key="6">
    <source>
        <dbReference type="SAM" id="SignalP"/>
    </source>
</evidence>
<dbReference type="InterPro" id="IPR033138">
    <property type="entry name" value="Cu_oxidase_CS"/>
</dbReference>
<keyword evidence="9" id="KW-1185">Reference proteome</keyword>
<reference evidence="8" key="2">
    <citation type="journal article" date="2020" name="Microorganisms">
        <title>Osmotic Adaptation and Compatible Solute Biosynthesis of Phototrophic Bacteria as Revealed from Genome Analyses.</title>
        <authorList>
            <person name="Imhoff J.F."/>
            <person name="Rahn T."/>
            <person name="Kunzel S."/>
            <person name="Keller A."/>
            <person name="Neulinger S.C."/>
        </authorList>
    </citation>
    <scope>NUCLEOTIDE SEQUENCE</scope>
    <source>
        <strain evidence="8">IM 151</strain>
    </source>
</reference>
<accession>A0ABS1DVS6</accession>
<comment type="subcellular location">
    <subcellularLocation>
        <location evidence="1">Periplasm</location>
    </subcellularLocation>
</comment>
<evidence type="ECO:0000256" key="4">
    <source>
        <dbReference type="ARBA" id="ARBA00023008"/>
    </source>
</evidence>
<dbReference type="PROSITE" id="PS00079">
    <property type="entry name" value="MULTICOPPER_OXIDASE1"/>
    <property type="match status" value="1"/>
</dbReference>
<dbReference type="Pfam" id="PF00127">
    <property type="entry name" value="Copper-bind"/>
    <property type="match status" value="1"/>
</dbReference>
<feature type="signal peptide" evidence="6">
    <location>
        <begin position="1"/>
        <end position="23"/>
    </location>
</feature>
<evidence type="ECO:0000256" key="5">
    <source>
        <dbReference type="SAM" id="MobiDB-lite"/>
    </source>
</evidence>
<evidence type="ECO:0000256" key="2">
    <source>
        <dbReference type="ARBA" id="ARBA00022723"/>
    </source>
</evidence>
<gene>
    <name evidence="8" type="ORF">CKO43_13320</name>
</gene>
<comment type="caution">
    <text evidence="8">The sequence shown here is derived from an EMBL/GenBank/DDBJ whole genome shotgun (WGS) entry which is preliminary data.</text>
</comment>
<dbReference type="SUPFAM" id="SSF49503">
    <property type="entry name" value="Cupredoxins"/>
    <property type="match status" value="1"/>
</dbReference>
<feature type="chain" id="PRO_5045442052" description="Blue (type 1) copper domain-containing protein" evidence="6">
    <location>
        <begin position="24"/>
        <end position="172"/>
    </location>
</feature>
<proteinExistence type="predicted"/>
<dbReference type="InterPro" id="IPR000923">
    <property type="entry name" value="BlueCu_1"/>
</dbReference>